<dbReference type="PROSITE" id="PS51819">
    <property type="entry name" value="VOC"/>
    <property type="match status" value="1"/>
</dbReference>
<gene>
    <name evidence="2" type="ORF">M9978_07520</name>
</gene>
<organism evidence="2 3">
    <name type="scientific">Sphingomonas tagetis</name>
    <dbReference type="NCBI Taxonomy" id="2949092"/>
    <lineage>
        <taxon>Bacteria</taxon>
        <taxon>Pseudomonadati</taxon>
        <taxon>Pseudomonadota</taxon>
        <taxon>Alphaproteobacteria</taxon>
        <taxon>Sphingomonadales</taxon>
        <taxon>Sphingomonadaceae</taxon>
        <taxon>Sphingomonas</taxon>
    </lineage>
</organism>
<accession>A0A9X2HFP3</accession>
<reference evidence="2" key="1">
    <citation type="submission" date="2022-05" db="EMBL/GenBank/DDBJ databases">
        <title>Sphingomonas sp. strain MG17 Genome sequencing and assembly.</title>
        <authorList>
            <person name="Kim I."/>
        </authorList>
    </citation>
    <scope>NUCLEOTIDE SEQUENCE</scope>
    <source>
        <strain evidence="2">MG17</strain>
    </source>
</reference>
<sequence>MIHEHSDARVGSQAITPPAKFAHVALRTARFRETVSWYKTVLGAKAAFENSEISFLTYDDEHHRIAIVRNPDLTPSSDTASGIHHISFTYDALPDLMSNYDRLKKQGIEPVWCINHGPTTSMYYLDPDDNRVELQVENFPDLESSYAYFASKEFAANPIGVEFDPDELLERARKGEVDLTDRGNIGNRGVSNLNLR</sequence>
<dbReference type="SUPFAM" id="SSF54593">
    <property type="entry name" value="Glyoxalase/Bleomycin resistance protein/Dihydroxybiphenyl dioxygenase"/>
    <property type="match status" value="1"/>
</dbReference>
<evidence type="ECO:0000259" key="1">
    <source>
        <dbReference type="PROSITE" id="PS51819"/>
    </source>
</evidence>
<comment type="caution">
    <text evidence="2">The sequence shown here is derived from an EMBL/GenBank/DDBJ whole genome shotgun (WGS) entry which is preliminary data.</text>
</comment>
<evidence type="ECO:0000313" key="3">
    <source>
        <dbReference type="Proteomes" id="UP001139451"/>
    </source>
</evidence>
<dbReference type="RefSeq" id="WP_254292389.1">
    <property type="nucleotide sequence ID" value="NZ_JAMLDX010000004.1"/>
</dbReference>
<dbReference type="InterPro" id="IPR037523">
    <property type="entry name" value="VOC_core"/>
</dbReference>
<dbReference type="AlphaFoldDB" id="A0A9X2HFP3"/>
<dbReference type="Pfam" id="PF00903">
    <property type="entry name" value="Glyoxalase"/>
    <property type="match status" value="1"/>
</dbReference>
<evidence type="ECO:0000313" key="2">
    <source>
        <dbReference type="EMBL" id="MCP3730276.1"/>
    </source>
</evidence>
<name>A0A9X2HFP3_9SPHN</name>
<dbReference type="InterPro" id="IPR004360">
    <property type="entry name" value="Glyas_Fos-R_dOase_dom"/>
</dbReference>
<dbReference type="Gene3D" id="3.10.180.10">
    <property type="entry name" value="2,3-Dihydroxybiphenyl 1,2-Dioxygenase, domain 1"/>
    <property type="match status" value="1"/>
</dbReference>
<keyword evidence="3" id="KW-1185">Reference proteome</keyword>
<protein>
    <submittedName>
        <fullName evidence="2">VOC family protein</fullName>
    </submittedName>
</protein>
<dbReference type="EMBL" id="JAMLDX010000004">
    <property type="protein sequence ID" value="MCP3730276.1"/>
    <property type="molecule type" value="Genomic_DNA"/>
</dbReference>
<proteinExistence type="predicted"/>
<dbReference type="Proteomes" id="UP001139451">
    <property type="component" value="Unassembled WGS sequence"/>
</dbReference>
<dbReference type="InterPro" id="IPR029068">
    <property type="entry name" value="Glyas_Bleomycin-R_OHBP_Dase"/>
</dbReference>
<feature type="domain" description="VOC" evidence="1">
    <location>
        <begin position="20"/>
        <end position="137"/>
    </location>
</feature>